<evidence type="ECO:0000313" key="1">
    <source>
        <dbReference type="EMBL" id="GAG89237.1"/>
    </source>
</evidence>
<gene>
    <name evidence="1" type="ORF">S01H4_27126</name>
</gene>
<accession>X1C7E9</accession>
<dbReference type="AlphaFoldDB" id="X1C7E9"/>
<name>X1C7E9_9ZZZZ</name>
<comment type="caution">
    <text evidence="1">The sequence shown here is derived from an EMBL/GenBank/DDBJ whole genome shotgun (WGS) entry which is preliminary data.</text>
</comment>
<proteinExistence type="predicted"/>
<reference evidence="1" key="1">
    <citation type="journal article" date="2014" name="Front. Microbiol.">
        <title>High frequency of phylogenetically diverse reductive dehalogenase-homologous genes in deep subseafloor sedimentary metagenomes.</title>
        <authorList>
            <person name="Kawai M."/>
            <person name="Futagami T."/>
            <person name="Toyoda A."/>
            <person name="Takaki Y."/>
            <person name="Nishi S."/>
            <person name="Hori S."/>
            <person name="Arai W."/>
            <person name="Tsubouchi T."/>
            <person name="Morono Y."/>
            <person name="Uchiyama I."/>
            <person name="Ito T."/>
            <person name="Fujiyama A."/>
            <person name="Inagaki F."/>
            <person name="Takami H."/>
        </authorList>
    </citation>
    <scope>NUCLEOTIDE SEQUENCE</scope>
    <source>
        <strain evidence="1">Expedition CK06-06</strain>
    </source>
</reference>
<dbReference type="EMBL" id="BART01013193">
    <property type="protein sequence ID" value="GAG89237.1"/>
    <property type="molecule type" value="Genomic_DNA"/>
</dbReference>
<feature type="non-terminal residue" evidence="1">
    <location>
        <position position="35"/>
    </location>
</feature>
<protein>
    <submittedName>
        <fullName evidence="1">Uncharacterized protein</fullName>
    </submittedName>
</protein>
<sequence>MLKHPSRELPLAVIGQVKHPRFGYADAQASFDCLR</sequence>
<organism evidence="1">
    <name type="scientific">marine sediment metagenome</name>
    <dbReference type="NCBI Taxonomy" id="412755"/>
    <lineage>
        <taxon>unclassified sequences</taxon>
        <taxon>metagenomes</taxon>
        <taxon>ecological metagenomes</taxon>
    </lineage>
</organism>